<organism evidence="1 2">
    <name type="scientific">Trichobilharzia regenti</name>
    <name type="common">Nasal bird schistosome</name>
    <dbReference type="NCBI Taxonomy" id="157069"/>
    <lineage>
        <taxon>Eukaryota</taxon>
        <taxon>Metazoa</taxon>
        <taxon>Spiralia</taxon>
        <taxon>Lophotrochozoa</taxon>
        <taxon>Platyhelminthes</taxon>
        <taxon>Trematoda</taxon>
        <taxon>Digenea</taxon>
        <taxon>Strigeidida</taxon>
        <taxon>Schistosomatoidea</taxon>
        <taxon>Schistosomatidae</taxon>
        <taxon>Trichobilharzia</taxon>
    </lineage>
</organism>
<dbReference type="AlphaFoldDB" id="A0AA85JI50"/>
<proteinExistence type="predicted"/>
<evidence type="ECO:0000313" key="1">
    <source>
        <dbReference type="Proteomes" id="UP000050795"/>
    </source>
</evidence>
<dbReference type="WBParaSite" id="TREG1_21970.2">
    <property type="protein sequence ID" value="TREG1_21970.2"/>
    <property type="gene ID" value="TREG1_21970"/>
</dbReference>
<protein>
    <submittedName>
        <fullName evidence="2">Uncharacterized protein</fullName>
    </submittedName>
</protein>
<name>A0AA85JI50_TRIRE</name>
<evidence type="ECO:0000313" key="2">
    <source>
        <dbReference type="WBParaSite" id="TREG1_21970.2"/>
    </source>
</evidence>
<dbReference type="Proteomes" id="UP000050795">
    <property type="component" value="Unassembled WGS sequence"/>
</dbReference>
<sequence length="100" mass="11345">MHLEPYEIDKVNFTSVSTTYGIKVVFTVKYTNSRPLYNRISNCSDNNCTVDVNVYRSVLPWQQGKRKSATVRLNAMKSVIVANGRGNLVAGQYKKQNNKL</sequence>
<reference evidence="1" key="1">
    <citation type="submission" date="2022-06" db="EMBL/GenBank/DDBJ databases">
        <authorList>
            <person name="Berger JAMES D."/>
            <person name="Berger JAMES D."/>
        </authorList>
    </citation>
    <scope>NUCLEOTIDE SEQUENCE [LARGE SCALE GENOMIC DNA]</scope>
</reference>
<accession>A0AA85JI50</accession>
<keyword evidence="1" id="KW-1185">Reference proteome</keyword>
<reference evidence="2" key="2">
    <citation type="submission" date="2023-11" db="UniProtKB">
        <authorList>
            <consortium name="WormBaseParasite"/>
        </authorList>
    </citation>
    <scope>IDENTIFICATION</scope>
</reference>